<sequence length="809" mass="90938">MLEELSLTLPRFQVYEQTLPLSHQLQAALVDVYSEIICFYARAIHFLKSNSHLVFRKNAWQTFRNDFSRTIKRIKRMSSTVESEADIVRMRKDELQYKDVLELLNTMKITNEEDSKRVTYNNIPFAENPRFSCREDVLKDINGYLGAEVDASSLRSMALFGMGGVGKTQIAVQYAYHNLDKFDIVLWIAADNSLSVGQSFRNIAEGLGLLETDEELQDSAGAMYKVKTWLATKKHSFLIIFDNADDIDVLKIIWPGTLRGSVLVTTRDFSIATSIVSRYVPIGAFEDEDGAKLLLKTLDIAQVSPDDEKRMLAISKTFGGLPLALTQISGFIKQRKMALKEFLPLYEKHSSKIDSRKTPGSDYEHTLSTVWNVSFEKLADTSACLLNLLSFFDPDAISEEVLLHGSADIQDEFSFLSDEMDFGDASEDLLRAALINRTSDLAMLSIHRLVQSAVQKRLSEAETTKYFDAAVHLLCWGFPDHSKTDIGHQIKAWERCEKVVTHVNHLVQLAKDKGKKPGELYLIAKPMVEQAITIFEDKTSLEYASAIDLSGLIDLDLAQPSVAIEAFKQALQIRKTALGPEDPFIAYSLNNVALAHTEMGELDLAYAAHEEAIRLRLKANSDRIGNSYSKMSSLLLRMNRPDEAEEMLARCPSLKDFTDETFLKTGNPRFSGDMVLLSRIRLAQGRSSDAIRLASKALAFRRKLLGNRLKTCDSQYDVASILLKQGHVSSAIQMLEEIVGISKTFTEGQGQQARALFKLAEVYTERGMQAESLAYKQSAISIRAALKPELQDAPFEEAEFSKLCLWMLW</sequence>
<dbReference type="InterPro" id="IPR019734">
    <property type="entry name" value="TPR_rpt"/>
</dbReference>
<dbReference type="SMART" id="SM00028">
    <property type="entry name" value="TPR"/>
    <property type="match status" value="3"/>
</dbReference>
<proteinExistence type="predicted"/>
<dbReference type="InterPro" id="IPR002182">
    <property type="entry name" value="NB-ARC"/>
</dbReference>
<feature type="domain" description="NB-ARC" evidence="1">
    <location>
        <begin position="153"/>
        <end position="294"/>
    </location>
</feature>
<dbReference type="InterPro" id="IPR056125">
    <property type="entry name" value="DUF7708"/>
</dbReference>
<dbReference type="InterPro" id="IPR011990">
    <property type="entry name" value="TPR-like_helical_dom_sf"/>
</dbReference>
<dbReference type="Proteomes" id="UP000766486">
    <property type="component" value="Unassembled WGS sequence"/>
</dbReference>
<comment type="caution">
    <text evidence="4">The sequence shown here is derived from an EMBL/GenBank/DDBJ whole genome shotgun (WGS) entry which is preliminary data.</text>
</comment>
<accession>A0ABY6UL64</accession>
<evidence type="ECO:0000259" key="1">
    <source>
        <dbReference type="Pfam" id="PF00931"/>
    </source>
</evidence>
<feature type="domain" description="DUF7779" evidence="3">
    <location>
        <begin position="374"/>
        <end position="462"/>
    </location>
</feature>
<protein>
    <recommendedName>
        <fullName evidence="6">NB-ARC domain-containing protein</fullName>
    </recommendedName>
</protein>
<dbReference type="Pfam" id="PF13424">
    <property type="entry name" value="TPR_12"/>
    <property type="match status" value="1"/>
</dbReference>
<dbReference type="SUPFAM" id="SSF52540">
    <property type="entry name" value="P-loop containing nucleoside triphosphate hydrolases"/>
    <property type="match status" value="1"/>
</dbReference>
<dbReference type="PANTHER" id="PTHR35205:SF1">
    <property type="entry name" value="ZU5 DOMAIN-CONTAINING PROTEIN"/>
    <property type="match status" value="1"/>
</dbReference>
<dbReference type="SUPFAM" id="SSF48452">
    <property type="entry name" value="TPR-like"/>
    <property type="match status" value="1"/>
</dbReference>
<dbReference type="PRINTS" id="PR00364">
    <property type="entry name" value="DISEASERSIST"/>
</dbReference>
<dbReference type="Pfam" id="PF24809">
    <property type="entry name" value="DUF7708"/>
    <property type="match status" value="1"/>
</dbReference>
<keyword evidence="5" id="KW-1185">Reference proteome</keyword>
<dbReference type="Gene3D" id="3.40.50.300">
    <property type="entry name" value="P-loop containing nucleotide triphosphate hydrolases"/>
    <property type="match status" value="1"/>
</dbReference>
<dbReference type="Gene3D" id="1.25.40.10">
    <property type="entry name" value="Tetratricopeptide repeat domain"/>
    <property type="match status" value="2"/>
</dbReference>
<evidence type="ECO:0000313" key="4">
    <source>
        <dbReference type="EMBL" id="VUC30930.1"/>
    </source>
</evidence>
<dbReference type="InterPro" id="IPR027417">
    <property type="entry name" value="P-loop_NTPase"/>
</dbReference>
<gene>
    <name evidence="4" type="ORF">CLO192961_LOCUS296280</name>
</gene>
<dbReference type="InterPro" id="IPR056681">
    <property type="entry name" value="DUF7779"/>
</dbReference>
<name>A0ABY6UL64_BIOOC</name>
<dbReference type="PANTHER" id="PTHR35205">
    <property type="entry name" value="NB-ARC AND TPR DOMAIN PROTEIN"/>
    <property type="match status" value="1"/>
</dbReference>
<dbReference type="Pfam" id="PF00931">
    <property type="entry name" value="NB-ARC"/>
    <property type="match status" value="1"/>
</dbReference>
<evidence type="ECO:0000259" key="2">
    <source>
        <dbReference type="Pfam" id="PF24809"/>
    </source>
</evidence>
<evidence type="ECO:0000259" key="3">
    <source>
        <dbReference type="Pfam" id="PF25000"/>
    </source>
</evidence>
<dbReference type="EMBL" id="CABFNS010000826">
    <property type="protein sequence ID" value="VUC30930.1"/>
    <property type="molecule type" value="Genomic_DNA"/>
</dbReference>
<evidence type="ECO:0000313" key="5">
    <source>
        <dbReference type="Proteomes" id="UP000766486"/>
    </source>
</evidence>
<reference evidence="4 5" key="1">
    <citation type="submission" date="2019-06" db="EMBL/GenBank/DDBJ databases">
        <authorList>
            <person name="Broberg M."/>
        </authorList>
    </citation>
    <scope>NUCLEOTIDE SEQUENCE [LARGE SCALE GENOMIC DNA]</scope>
</reference>
<evidence type="ECO:0008006" key="6">
    <source>
        <dbReference type="Google" id="ProtNLM"/>
    </source>
</evidence>
<feature type="domain" description="DUF7708" evidence="2">
    <location>
        <begin position="2"/>
        <end position="88"/>
    </location>
</feature>
<dbReference type="Pfam" id="PF25000">
    <property type="entry name" value="DUF7779"/>
    <property type="match status" value="1"/>
</dbReference>
<organism evidence="4 5">
    <name type="scientific">Bionectria ochroleuca</name>
    <name type="common">Gliocladium roseum</name>
    <dbReference type="NCBI Taxonomy" id="29856"/>
    <lineage>
        <taxon>Eukaryota</taxon>
        <taxon>Fungi</taxon>
        <taxon>Dikarya</taxon>
        <taxon>Ascomycota</taxon>
        <taxon>Pezizomycotina</taxon>
        <taxon>Sordariomycetes</taxon>
        <taxon>Hypocreomycetidae</taxon>
        <taxon>Hypocreales</taxon>
        <taxon>Bionectriaceae</taxon>
        <taxon>Clonostachys</taxon>
    </lineage>
</organism>